<gene>
    <name evidence="2" type="ORF">C8046_15485</name>
</gene>
<keyword evidence="1" id="KW-0812">Transmembrane</keyword>
<sequence>MVVTGLIQYYVFVVLFAIGFLLSAWALIDAVRRPARSYVSAEKRTKPFWVGIVAAGTLFGYLSIPQVNVFGFLVGFGLPVLIGLIAVLPGAIYLADVKPEVIRYTPRSPGSGSSGPTGRW</sequence>
<accession>A0A2U1ZXW9</accession>
<protein>
    <submittedName>
        <fullName evidence="2">DUF2516 domain-containing protein</fullName>
    </submittedName>
</protein>
<dbReference type="EMBL" id="PYHR01000002">
    <property type="protein sequence ID" value="PWD51837.1"/>
    <property type="molecule type" value="Genomic_DNA"/>
</dbReference>
<reference evidence="2 3" key="1">
    <citation type="submission" date="2018-03" db="EMBL/GenBank/DDBJ databases">
        <title>Genome assembly of novel Miniimonas species PCH200.</title>
        <authorList>
            <person name="Thakur V."/>
            <person name="Kumar V."/>
            <person name="Singh D."/>
        </authorList>
    </citation>
    <scope>NUCLEOTIDE SEQUENCE [LARGE SCALE GENOMIC DNA]</scope>
    <source>
        <strain evidence="2 3">PCH200</strain>
    </source>
</reference>
<feature type="transmembrane region" description="Helical" evidence="1">
    <location>
        <begin position="70"/>
        <end position="95"/>
    </location>
</feature>
<proteinExistence type="predicted"/>
<evidence type="ECO:0000313" key="3">
    <source>
        <dbReference type="Proteomes" id="UP000245166"/>
    </source>
</evidence>
<name>A0A2U1ZXW9_9MICO</name>
<comment type="caution">
    <text evidence="2">The sequence shown here is derived from an EMBL/GenBank/DDBJ whole genome shotgun (WGS) entry which is preliminary data.</text>
</comment>
<evidence type="ECO:0000256" key="1">
    <source>
        <dbReference type="SAM" id="Phobius"/>
    </source>
</evidence>
<feature type="transmembrane region" description="Helical" evidence="1">
    <location>
        <begin position="48"/>
        <end position="64"/>
    </location>
</feature>
<feature type="transmembrane region" description="Helical" evidence="1">
    <location>
        <begin position="6"/>
        <end position="28"/>
    </location>
</feature>
<organism evidence="2 3">
    <name type="scientific">Serinibacter arcticus</name>
    <dbReference type="NCBI Taxonomy" id="1655435"/>
    <lineage>
        <taxon>Bacteria</taxon>
        <taxon>Bacillati</taxon>
        <taxon>Actinomycetota</taxon>
        <taxon>Actinomycetes</taxon>
        <taxon>Micrococcales</taxon>
        <taxon>Beutenbergiaceae</taxon>
        <taxon>Serinibacter</taxon>
    </lineage>
</organism>
<dbReference type="AlphaFoldDB" id="A0A2U1ZXW9"/>
<dbReference type="Proteomes" id="UP000245166">
    <property type="component" value="Unassembled WGS sequence"/>
</dbReference>
<evidence type="ECO:0000313" key="2">
    <source>
        <dbReference type="EMBL" id="PWD51837.1"/>
    </source>
</evidence>
<keyword evidence="1" id="KW-0472">Membrane</keyword>
<keyword evidence="3" id="KW-1185">Reference proteome</keyword>
<dbReference type="InterPro" id="IPR019662">
    <property type="entry name" value="DUF2516"/>
</dbReference>
<keyword evidence="1" id="KW-1133">Transmembrane helix</keyword>
<dbReference type="Pfam" id="PF10724">
    <property type="entry name" value="DUF2516"/>
    <property type="match status" value="1"/>
</dbReference>